<dbReference type="PANTHER" id="PTHR30183">
    <property type="entry name" value="MOLYBDENUM TRANSPORT SYSTEM PERMEASE PROTEIN MODB"/>
    <property type="match status" value="1"/>
</dbReference>
<name>A0A369ZIG1_HAEPH</name>
<dbReference type="AlphaFoldDB" id="A0A369ZIG1"/>
<protein>
    <submittedName>
        <fullName evidence="9">Thiamine/thiamine pyrophosphate ABC transporter permease ThiP</fullName>
    </submittedName>
</protein>
<keyword evidence="4 7" id="KW-0812">Transmembrane</keyword>
<feature type="domain" description="ABC transmembrane type-1" evidence="8">
    <location>
        <begin position="325"/>
        <end position="519"/>
    </location>
</feature>
<feature type="transmembrane region" description="Helical" evidence="7">
    <location>
        <begin position="282"/>
        <end position="307"/>
    </location>
</feature>
<feature type="transmembrane region" description="Helical" evidence="7">
    <location>
        <begin position="186"/>
        <end position="208"/>
    </location>
</feature>
<comment type="caution">
    <text evidence="9">The sequence shown here is derived from an EMBL/GenBank/DDBJ whole genome shotgun (WGS) entry which is preliminary data.</text>
</comment>
<dbReference type="NCBIfam" id="NF006952">
    <property type="entry name" value="PRK09433.1-3"/>
    <property type="match status" value="1"/>
</dbReference>
<evidence type="ECO:0000259" key="8">
    <source>
        <dbReference type="PROSITE" id="PS50928"/>
    </source>
</evidence>
<evidence type="ECO:0000256" key="2">
    <source>
        <dbReference type="ARBA" id="ARBA00022448"/>
    </source>
</evidence>
<proteinExistence type="inferred from homology"/>
<feature type="transmembrane region" description="Helical" evidence="7">
    <location>
        <begin position="327"/>
        <end position="348"/>
    </location>
</feature>
<gene>
    <name evidence="9" type="ORF">DPV98_02350</name>
</gene>
<dbReference type="InterPro" id="IPR035906">
    <property type="entry name" value="MetI-like_sf"/>
</dbReference>
<feature type="transmembrane region" description="Helical" evidence="7">
    <location>
        <begin position="360"/>
        <end position="389"/>
    </location>
</feature>
<feature type="domain" description="ABC transmembrane type-1" evidence="8">
    <location>
        <begin position="47"/>
        <end position="248"/>
    </location>
</feature>
<feature type="transmembrane region" description="Helical" evidence="7">
    <location>
        <begin position="127"/>
        <end position="150"/>
    </location>
</feature>
<feature type="transmembrane region" description="Helical" evidence="7">
    <location>
        <begin position="49"/>
        <end position="75"/>
    </location>
</feature>
<evidence type="ECO:0000256" key="1">
    <source>
        <dbReference type="ARBA" id="ARBA00004651"/>
    </source>
</evidence>
<dbReference type="RefSeq" id="WP_111312489.1">
    <property type="nucleotide sequence ID" value="NZ_QEQD01000002.1"/>
</dbReference>
<feature type="transmembrane region" description="Helical" evidence="7">
    <location>
        <begin position="500"/>
        <end position="518"/>
    </location>
</feature>
<evidence type="ECO:0000313" key="10">
    <source>
        <dbReference type="Proteomes" id="UP000253999"/>
    </source>
</evidence>
<feature type="transmembrane region" description="Helical" evidence="7">
    <location>
        <begin position="459"/>
        <end position="480"/>
    </location>
</feature>
<dbReference type="Proteomes" id="UP000253999">
    <property type="component" value="Unassembled WGS sequence"/>
</dbReference>
<comment type="subcellular location">
    <subcellularLocation>
        <location evidence="1 7">Cell membrane</location>
        <topology evidence="1 7">Multi-pass membrane protein</topology>
    </subcellularLocation>
</comment>
<feature type="transmembrane region" description="Helical" evidence="7">
    <location>
        <begin position="87"/>
        <end position="107"/>
    </location>
</feature>
<dbReference type="GO" id="GO:0005886">
    <property type="term" value="C:plasma membrane"/>
    <property type="evidence" value="ECO:0007669"/>
    <property type="project" value="UniProtKB-SubCell"/>
</dbReference>
<dbReference type="PANTHER" id="PTHR30183:SF9">
    <property type="entry name" value="THIAMINE TRANSPORT SYSTEM PERMEASE PROTEIN THIP"/>
    <property type="match status" value="1"/>
</dbReference>
<evidence type="ECO:0000256" key="7">
    <source>
        <dbReference type="RuleBase" id="RU363032"/>
    </source>
</evidence>
<keyword evidence="5 7" id="KW-1133">Transmembrane helix</keyword>
<dbReference type="SUPFAM" id="SSF161098">
    <property type="entry name" value="MetI-like"/>
    <property type="match status" value="2"/>
</dbReference>
<feature type="transmembrane region" description="Helical" evidence="7">
    <location>
        <begin position="12"/>
        <end position="29"/>
    </location>
</feature>
<evidence type="ECO:0000256" key="5">
    <source>
        <dbReference type="ARBA" id="ARBA00022989"/>
    </source>
</evidence>
<evidence type="ECO:0000256" key="3">
    <source>
        <dbReference type="ARBA" id="ARBA00022475"/>
    </source>
</evidence>
<reference evidence="9 10" key="1">
    <citation type="submission" date="2018-05" db="EMBL/GenBank/DDBJ databases">
        <title>Draft Genome Sequences for a Diverse set of 7 Haemophilus Species.</title>
        <authorList>
            <person name="Nichols M."/>
            <person name="Topaz N."/>
            <person name="Wang X."/>
            <person name="Wang X."/>
            <person name="Boxrud D."/>
        </authorList>
    </citation>
    <scope>NUCLEOTIDE SEQUENCE [LARGE SCALE GENOMIC DNA]</scope>
    <source>
        <strain evidence="9 10">C2010039593</strain>
    </source>
</reference>
<keyword evidence="2 7" id="KW-0813">Transport</keyword>
<dbReference type="Pfam" id="PF00528">
    <property type="entry name" value="BPD_transp_1"/>
    <property type="match status" value="1"/>
</dbReference>
<evidence type="ECO:0000256" key="4">
    <source>
        <dbReference type="ARBA" id="ARBA00022692"/>
    </source>
</evidence>
<keyword evidence="6 7" id="KW-0472">Membrane</keyword>
<evidence type="ECO:0000256" key="6">
    <source>
        <dbReference type="ARBA" id="ARBA00023136"/>
    </source>
</evidence>
<dbReference type="Gene3D" id="1.10.3720.10">
    <property type="entry name" value="MetI-like"/>
    <property type="match status" value="2"/>
</dbReference>
<dbReference type="PROSITE" id="PS50928">
    <property type="entry name" value="ABC_TM1"/>
    <property type="match status" value="2"/>
</dbReference>
<dbReference type="CDD" id="cd06261">
    <property type="entry name" value="TM_PBP2"/>
    <property type="match status" value="1"/>
</dbReference>
<dbReference type="STRING" id="735.B0185_06165"/>
<feature type="transmembrane region" description="Helical" evidence="7">
    <location>
        <begin position="395"/>
        <end position="415"/>
    </location>
</feature>
<keyword evidence="3" id="KW-1003">Cell membrane</keyword>
<dbReference type="InterPro" id="IPR000515">
    <property type="entry name" value="MetI-like"/>
</dbReference>
<organism evidence="9 10">
    <name type="scientific">Haemophilus parahaemolyticus</name>
    <dbReference type="NCBI Taxonomy" id="735"/>
    <lineage>
        <taxon>Bacteria</taxon>
        <taxon>Pseudomonadati</taxon>
        <taxon>Pseudomonadota</taxon>
        <taxon>Gammaproteobacteria</taxon>
        <taxon>Pasteurellales</taxon>
        <taxon>Pasteurellaceae</taxon>
        <taxon>Haemophilus</taxon>
    </lineage>
</organism>
<comment type="similarity">
    <text evidence="7">Belongs to the binding-protein-dependent transport system permease family.</text>
</comment>
<evidence type="ECO:0000313" key="9">
    <source>
        <dbReference type="EMBL" id="RDF05271.1"/>
    </source>
</evidence>
<feature type="transmembrane region" description="Helical" evidence="7">
    <location>
        <begin position="234"/>
        <end position="255"/>
    </location>
</feature>
<accession>A0A369ZIG1</accession>
<sequence length="526" mass="59557">MFNNLTKITAWLLYATIVLLYAFSLWALMDNRQEETLFSLTETLPILKYSLLQAVLSASISTILGILLAKAFFYLEFKGKTWLYKSILFVWSLPSLVIIFAVIGIWGNSGWIAQVMKWIGIDWHSNIYGLQGILIAHGLLNIPLVTKYCVEALALIPSSQYQLSAQLNLSGWNYFRIVEFPMFKRILPYVFITIFMICLTSFPIVLMLGGGPKYSTLEVAIYQAVSFEFDFTKAVMLIMVQLTIGIVLQALLFFFSQRALKQSNQTTNVELWKPRLASSRKLGLQSILILQTLLILLPLVSVLWAGISVSHFWQRLVNLELWEATLFSVLISLIASITTVGVTYLIALETRQLLYRKHHFLHAILGSVATYPLILPVFLLAVGLFLLLMNITLSTTQLLVLVGVMNGIILIPYVYPMLFSSMWETFNAQDKLARSLGLSGFNRWWIAEKHYLVRPLTNAFILAMSASLGSFAVIAFFGTPDFSTLPYLLYQQLGSYRTEDASVTALMLMLFALLPFLFNQRTKTSK</sequence>
<dbReference type="EMBL" id="QEQD01000002">
    <property type="protein sequence ID" value="RDF05271.1"/>
    <property type="molecule type" value="Genomic_DNA"/>
</dbReference>
<dbReference type="GO" id="GO:0055085">
    <property type="term" value="P:transmembrane transport"/>
    <property type="evidence" value="ECO:0007669"/>
    <property type="project" value="InterPro"/>
</dbReference>